<dbReference type="Proteomes" id="UP000318017">
    <property type="component" value="Chromosome"/>
</dbReference>
<dbReference type="Pfam" id="PF13847">
    <property type="entry name" value="Methyltransf_31"/>
    <property type="match status" value="1"/>
</dbReference>
<organism evidence="5 6">
    <name type="scientific">Aureliella helgolandensis</name>
    <dbReference type="NCBI Taxonomy" id="2527968"/>
    <lineage>
        <taxon>Bacteria</taxon>
        <taxon>Pseudomonadati</taxon>
        <taxon>Planctomycetota</taxon>
        <taxon>Planctomycetia</taxon>
        <taxon>Pirellulales</taxon>
        <taxon>Pirellulaceae</taxon>
        <taxon>Aureliella</taxon>
    </lineage>
</organism>
<dbReference type="PROSITE" id="PS51257">
    <property type="entry name" value="PROKAR_LIPOPROTEIN"/>
    <property type="match status" value="1"/>
</dbReference>
<dbReference type="EMBL" id="CP036298">
    <property type="protein sequence ID" value="QDV24171.1"/>
    <property type="molecule type" value="Genomic_DNA"/>
</dbReference>
<protein>
    <submittedName>
        <fullName evidence="5">Uncharacterized protein</fullName>
    </submittedName>
</protein>
<sequence precursor="true">MKRFSVLTMLLAITASIAGCSQQEESTMADAKNSTQLGSKSAQQNNAQQEKPALHDGVHHHAFANPAELARKWNDPERDSWQRPDQIIEAMSLEPGATVADIGAGTGYMVSHLSNSVGEYGTVIAIDAEPAMVEYLSAQKSKLGPATIVPKKVSSSNPELPSASVDGVLILDTWHHVAGREAYAKKVHDGLKHGGRFVIVDYEVGADVGPPEKMRLSPEQVSKQLESAGFRVEVVKESMPRHYLVVGHKDENDEQKLNKSIPSHRQGLPSAEDVKRFFADPMARAKKWNDPERDKWQQPGEIVAALNLRPGMTVADIGAGTGYMVARLSKAVAEHGTVIAIDTAEEMVAYLNDRSADLGPAKIVAKKVGYSDPELQTASVDRVLMLDTWLHLRDQEDYATKVFAGLKRGGRFVVVDYAVDAEVGPPSVMRLSTDQVSKQLESVGFRVEVVRESMPHHYVVVSIKD</sequence>
<keyword evidence="2" id="KW-0732">Signal</keyword>
<dbReference type="Gene3D" id="3.40.50.150">
    <property type="entry name" value="Vaccinia Virus protein VP39"/>
    <property type="match status" value="2"/>
</dbReference>
<feature type="domain" description="Methyltransferase type 11" evidence="3">
    <location>
        <begin position="101"/>
        <end position="199"/>
    </location>
</feature>
<dbReference type="InterPro" id="IPR029063">
    <property type="entry name" value="SAM-dependent_MTases_sf"/>
</dbReference>
<dbReference type="CDD" id="cd02440">
    <property type="entry name" value="AdoMet_MTases"/>
    <property type="match status" value="2"/>
</dbReference>
<reference evidence="5 6" key="1">
    <citation type="submission" date="2019-02" db="EMBL/GenBank/DDBJ databases">
        <title>Deep-cultivation of Planctomycetes and their phenomic and genomic characterization uncovers novel biology.</title>
        <authorList>
            <person name="Wiegand S."/>
            <person name="Jogler M."/>
            <person name="Boedeker C."/>
            <person name="Pinto D."/>
            <person name="Vollmers J."/>
            <person name="Rivas-Marin E."/>
            <person name="Kohn T."/>
            <person name="Peeters S.H."/>
            <person name="Heuer A."/>
            <person name="Rast P."/>
            <person name="Oberbeckmann S."/>
            <person name="Bunk B."/>
            <person name="Jeske O."/>
            <person name="Meyerdierks A."/>
            <person name="Storesund J.E."/>
            <person name="Kallscheuer N."/>
            <person name="Luecker S."/>
            <person name="Lage O.M."/>
            <person name="Pohl T."/>
            <person name="Merkel B.J."/>
            <person name="Hornburger P."/>
            <person name="Mueller R.-W."/>
            <person name="Bruemmer F."/>
            <person name="Labrenz M."/>
            <person name="Spormann A.M."/>
            <person name="Op den Camp H."/>
            <person name="Overmann J."/>
            <person name="Amann R."/>
            <person name="Jetten M.S.M."/>
            <person name="Mascher T."/>
            <person name="Medema M.H."/>
            <person name="Devos D.P."/>
            <person name="Kaster A.-K."/>
            <person name="Ovreas L."/>
            <person name="Rohde M."/>
            <person name="Galperin M.Y."/>
            <person name="Jogler C."/>
        </authorList>
    </citation>
    <scope>NUCLEOTIDE SEQUENCE [LARGE SCALE GENOMIC DNA]</scope>
    <source>
        <strain evidence="5 6">Q31a</strain>
    </source>
</reference>
<evidence type="ECO:0000259" key="3">
    <source>
        <dbReference type="Pfam" id="PF08241"/>
    </source>
</evidence>
<feature type="chain" id="PRO_5021952119" evidence="2">
    <location>
        <begin position="19"/>
        <end position="465"/>
    </location>
</feature>
<evidence type="ECO:0000313" key="6">
    <source>
        <dbReference type="Proteomes" id="UP000318017"/>
    </source>
</evidence>
<feature type="domain" description="Methyltransferase" evidence="4">
    <location>
        <begin position="310"/>
        <end position="423"/>
    </location>
</feature>
<proteinExistence type="predicted"/>
<dbReference type="AlphaFoldDB" id="A0A518G6G1"/>
<dbReference type="SUPFAM" id="SSF53335">
    <property type="entry name" value="S-adenosyl-L-methionine-dependent methyltransferases"/>
    <property type="match status" value="2"/>
</dbReference>
<feature type="compositionally biased region" description="Polar residues" evidence="1">
    <location>
        <begin position="26"/>
        <end position="49"/>
    </location>
</feature>
<evidence type="ECO:0000259" key="4">
    <source>
        <dbReference type="Pfam" id="PF13847"/>
    </source>
</evidence>
<dbReference type="GO" id="GO:0008757">
    <property type="term" value="F:S-adenosylmethionine-dependent methyltransferase activity"/>
    <property type="evidence" value="ECO:0007669"/>
    <property type="project" value="InterPro"/>
</dbReference>
<evidence type="ECO:0000313" key="5">
    <source>
        <dbReference type="EMBL" id="QDV24171.1"/>
    </source>
</evidence>
<gene>
    <name evidence="5" type="ORF">Q31a_24850</name>
</gene>
<dbReference type="InterPro" id="IPR013216">
    <property type="entry name" value="Methyltransf_11"/>
</dbReference>
<dbReference type="KEGG" id="ahel:Q31a_24850"/>
<feature type="signal peptide" evidence="2">
    <location>
        <begin position="1"/>
        <end position="18"/>
    </location>
</feature>
<evidence type="ECO:0000256" key="2">
    <source>
        <dbReference type="SAM" id="SignalP"/>
    </source>
</evidence>
<dbReference type="PANTHER" id="PTHR43861:SF1">
    <property type="entry name" value="TRANS-ACONITATE 2-METHYLTRANSFERASE"/>
    <property type="match status" value="1"/>
</dbReference>
<name>A0A518G6G1_9BACT</name>
<accession>A0A518G6G1</accession>
<dbReference type="Pfam" id="PF08241">
    <property type="entry name" value="Methyltransf_11"/>
    <property type="match status" value="1"/>
</dbReference>
<dbReference type="PANTHER" id="PTHR43861">
    <property type="entry name" value="TRANS-ACONITATE 2-METHYLTRANSFERASE-RELATED"/>
    <property type="match status" value="1"/>
</dbReference>
<dbReference type="InterPro" id="IPR025714">
    <property type="entry name" value="Methyltranfer_dom"/>
</dbReference>
<evidence type="ECO:0000256" key="1">
    <source>
        <dbReference type="SAM" id="MobiDB-lite"/>
    </source>
</evidence>
<keyword evidence="6" id="KW-1185">Reference proteome</keyword>
<feature type="region of interest" description="Disordered" evidence="1">
    <location>
        <begin position="26"/>
        <end position="57"/>
    </location>
</feature>